<dbReference type="InterPro" id="IPR001810">
    <property type="entry name" value="F-box_dom"/>
</dbReference>
<sequence>MNFFGFLGSYPQPFHFFIRLCCMGPDSTAKGPTAEDIMLGIRSPPMSGRATKLSSRPANVNPIEIETLGLEDSKVPAENQELLSARAVNPTRRPNTARRRKKGGPSGEGSSITDTFSQGGGLHNLLSLSGDVSIAGEILQHAASSDPLLAILTKKTFSLNDELMLAAESGDMSKLSNLLSSNKPSSNTILLNPSSTILASSSDSSTPLHQAASRNRFQAAAALLLAGAPVDARNKSGETPLHLACYGGHMTLAELLIDHCASIDALNEYGETPLHYASRKGNAGSVRMLLQRGADASIESSLGDKAEEEAEGKRVLEAFESYKNDRRGGGEGGNGQGLKGIKRLTNKTLLNMLSFLNAKELCRAASVCGRWHRMCEDPGLWKNLGVRRWELALAGSMGGLVGGLGGIGGSSKPSSKSNSRSSSRANSRPNSRPTSSDGGGMDGALDAFQAPPMSMFRPALGGGGRKKR</sequence>
<evidence type="ECO:0000256" key="4">
    <source>
        <dbReference type="SAM" id="MobiDB-lite"/>
    </source>
</evidence>
<dbReference type="SUPFAM" id="SSF48403">
    <property type="entry name" value="Ankyrin repeat"/>
    <property type="match status" value="1"/>
</dbReference>
<reference evidence="7" key="1">
    <citation type="journal article" date="2023" name="Commun. Biol.">
        <title>Genome analysis of Parmales, the sister group of diatoms, reveals the evolutionary specialization of diatoms from phago-mixotrophs to photoautotrophs.</title>
        <authorList>
            <person name="Ban H."/>
            <person name="Sato S."/>
            <person name="Yoshikawa S."/>
            <person name="Yamada K."/>
            <person name="Nakamura Y."/>
            <person name="Ichinomiya M."/>
            <person name="Sato N."/>
            <person name="Blanc-Mathieu R."/>
            <person name="Endo H."/>
            <person name="Kuwata A."/>
            <person name="Ogata H."/>
        </authorList>
    </citation>
    <scope>NUCLEOTIDE SEQUENCE [LARGE SCALE GENOMIC DNA]</scope>
</reference>
<feature type="repeat" description="ANK" evidence="3">
    <location>
        <begin position="269"/>
        <end position="301"/>
    </location>
</feature>
<dbReference type="PANTHER" id="PTHR24198">
    <property type="entry name" value="ANKYRIN REPEAT AND PROTEIN KINASE DOMAIN-CONTAINING PROTEIN"/>
    <property type="match status" value="1"/>
</dbReference>
<evidence type="ECO:0000313" key="7">
    <source>
        <dbReference type="Proteomes" id="UP001165065"/>
    </source>
</evidence>
<feature type="domain" description="F-box" evidence="5">
    <location>
        <begin position="338"/>
        <end position="384"/>
    </location>
</feature>
<evidence type="ECO:0000313" key="6">
    <source>
        <dbReference type="EMBL" id="GMI27668.1"/>
    </source>
</evidence>
<keyword evidence="2 3" id="KW-0040">ANK repeat</keyword>
<dbReference type="SMART" id="SM00256">
    <property type="entry name" value="FBOX"/>
    <property type="match status" value="1"/>
</dbReference>
<accession>A0A9W7G0P4</accession>
<dbReference type="AlphaFoldDB" id="A0A9W7G0P4"/>
<dbReference type="InterPro" id="IPR036047">
    <property type="entry name" value="F-box-like_dom_sf"/>
</dbReference>
<feature type="repeat" description="ANK" evidence="3">
    <location>
        <begin position="236"/>
        <end position="268"/>
    </location>
</feature>
<dbReference type="InterPro" id="IPR002110">
    <property type="entry name" value="Ankyrin_rpt"/>
</dbReference>
<feature type="region of interest" description="Disordered" evidence="4">
    <location>
        <begin position="82"/>
        <end position="116"/>
    </location>
</feature>
<proteinExistence type="predicted"/>
<dbReference type="EMBL" id="BRYA01000646">
    <property type="protein sequence ID" value="GMI27668.1"/>
    <property type="molecule type" value="Genomic_DNA"/>
</dbReference>
<evidence type="ECO:0000256" key="1">
    <source>
        <dbReference type="ARBA" id="ARBA00022737"/>
    </source>
</evidence>
<dbReference type="Pfam" id="PF12796">
    <property type="entry name" value="Ank_2"/>
    <property type="match status" value="1"/>
</dbReference>
<dbReference type="SMART" id="SM00248">
    <property type="entry name" value="ANK"/>
    <property type="match status" value="4"/>
</dbReference>
<dbReference type="Gene3D" id="1.25.40.20">
    <property type="entry name" value="Ankyrin repeat-containing domain"/>
    <property type="match status" value="2"/>
</dbReference>
<organism evidence="6 7">
    <name type="scientific">Triparma columacea</name>
    <dbReference type="NCBI Taxonomy" id="722753"/>
    <lineage>
        <taxon>Eukaryota</taxon>
        <taxon>Sar</taxon>
        <taxon>Stramenopiles</taxon>
        <taxon>Ochrophyta</taxon>
        <taxon>Bolidophyceae</taxon>
        <taxon>Parmales</taxon>
        <taxon>Triparmaceae</taxon>
        <taxon>Triparma</taxon>
    </lineage>
</organism>
<feature type="compositionally biased region" description="Low complexity" evidence="4">
    <location>
        <begin position="410"/>
        <end position="436"/>
    </location>
</feature>
<dbReference type="Proteomes" id="UP001165065">
    <property type="component" value="Unassembled WGS sequence"/>
</dbReference>
<dbReference type="PROSITE" id="PS50088">
    <property type="entry name" value="ANK_REPEAT"/>
    <property type="match status" value="3"/>
</dbReference>
<evidence type="ECO:0000256" key="3">
    <source>
        <dbReference type="PROSITE-ProRule" id="PRU00023"/>
    </source>
</evidence>
<keyword evidence="7" id="KW-1185">Reference proteome</keyword>
<dbReference type="PANTHER" id="PTHR24198:SF165">
    <property type="entry name" value="ANKYRIN REPEAT-CONTAINING PROTEIN-RELATED"/>
    <property type="match status" value="1"/>
</dbReference>
<dbReference type="PRINTS" id="PR01415">
    <property type="entry name" value="ANKYRIN"/>
</dbReference>
<dbReference type="Pfam" id="PF12937">
    <property type="entry name" value="F-box-like"/>
    <property type="match status" value="1"/>
</dbReference>
<gene>
    <name evidence="6" type="ORF">TrCOL_g10928</name>
</gene>
<dbReference type="Gene3D" id="1.20.1280.50">
    <property type="match status" value="1"/>
</dbReference>
<feature type="repeat" description="ANK" evidence="3">
    <location>
        <begin position="203"/>
        <end position="235"/>
    </location>
</feature>
<comment type="caution">
    <text evidence="6">The sequence shown here is derived from an EMBL/GenBank/DDBJ whole genome shotgun (WGS) entry which is preliminary data.</text>
</comment>
<keyword evidence="1" id="KW-0677">Repeat</keyword>
<evidence type="ECO:0000259" key="5">
    <source>
        <dbReference type="PROSITE" id="PS50181"/>
    </source>
</evidence>
<dbReference type="InterPro" id="IPR036770">
    <property type="entry name" value="Ankyrin_rpt-contain_sf"/>
</dbReference>
<dbReference type="PROSITE" id="PS50181">
    <property type="entry name" value="FBOX"/>
    <property type="match status" value="1"/>
</dbReference>
<name>A0A9W7G0P4_9STRA</name>
<dbReference type="OrthoDB" id="202635at2759"/>
<feature type="region of interest" description="Disordered" evidence="4">
    <location>
        <begin position="405"/>
        <end position="468"/>
    </location>
</feature>
<dbReference type="PROSITE" id="PS50297">
    <property type="entry name" value="ANK_REP_REGION"/>
    <property type="match status" value="3"/>
</dbReference>
<protein>
    <recommendedName>
        <fullName evidence="5">F-box domain-containing protein</fullName>
    </recommendedName>
</protein>
<dbReference type="SUPFAM" id="SSF81383">
    <property type="entry name" value="F-box domain"/>
    <property type="match status" value="1"/>
</dbReference>
<evidence type="ECO:0000256" key="2">
    <source>
        <dbReference type="ARBA" id="ARBA00023043"/>
    </source>
</evidence>